<dbReference type="PROSITE" id="PS50821">
    <property type="entry name" value="PAZ"/>
    <property type="match status" value="1"/>
</dbReference>
<accession>A0A1D2NGK9</accession>
<dbReference type="InterPro" id="IPR003100">
    <property type="entry name" value="PAZ_dom"/>
</dbReference>
<dbReference type="GO" id="GO:0005737">
    <property type="term" value="C:cytoplasm"/>
    <property type="evidence" value="ECO:0007669"/>
    <property type="project" value="UniProtKB-SubCell"/>
</dbReference>
<dbReference type="FunFam" id="2.170.260.10:FF:000003">
    <property type="entry name" value="Piwi-like RNA-mediated gene silencing 2"/>
    <property type="match status" value="1"/>
</dbReference>
<dbReference type="Pfam" id="PF02171">
    <property type="entry name" value="Piwi"/>
    <property type="match status" value="1"/>
</dbReference>
<dbReference type="PROSITE" id="PS50822">
    <property type="entry name" value="PIWI"/>
    <property type="match status" value="1"/>
</dbReference>
<feature type="region of interest" description="Disordered" evidence="7">
    <location>
        <begin position="1"/>
        <end position="81"/>
    </location>
</feature>
<dbReference type="Pfam" id="PF23278">
    <property type="entry name" value="Piwi_N"/>
    <property type="match status" value="1"/>
</dbReference>
<dbReference type="Proteomes" id="UP000094527">
    <property type="component" value="Unassembled WGS sequence"/>
</dbReference>
<feature type="domain" description="PAZ" evidence="8">
    <location>
        <begin position="268"/>
        <end position="376"/>
    </location>
</feature>
<dbReference type="GO" id="GO:0003723">
    <property type="term" value="F:RNA binding"/>
    <property type="evidence" value="ECO:0007669"/>
    <property type="project" value="UniProtKB-KW"/>
</dbReference>
<dbReference type="GO" id="GO:0034587">
    <property type="term" value="P:piRNA processing"/>
    <property type="evidence" value="ECO:0007669"/>
    <property type="project" value="UniProtKB-ARBA"/>
</dbReference>
<keyword evidence="5" id="KW-0943">RNA-mediated gene silencing</keyword>
<evidence type="ECO:0000313" key="11">
    <source>
        <dbReference type="Proteomes" id="UP000094527"/>
    </source>
</evidence>
<dbReference type="Gene3D" id="3.30.420.10">
    <property type="entry name" value="Ribonuclease H-like superfamily/Ribonuclease H"/>
    <property type="match status" value="1"/>
</dbReference>
<dbReference type="SMART" id="SM00949">
    <property type="entry name" value="PAZ"/>
    <property type="match status" value="1"/>
</dbReference>
<evidence type="ECO:0000313" key="10">
    <source>
        <dbReference type="EMBL" id="ODN04398.1"/>
    </source>
</evidence>
<comment type="caution">
    <text evidence="10">The sequence shown here is derived from an EMBL/GenBank/DDBJ whole genome shotgun (WGS) entry which is preliminary data.</text>
</comment>
<reference evidence="10 11" key="1">
    <citation type="journal article" date="2016" name="Genome Biol. Evol.">
        <title>Gene Family Evolution Reflects Adaptation to Soil Environmental Stressors in the Genome of the Collembolan Orchesella cincta.</title>
        <authorList>
            <person name="Faddeeva-Vakhrusheva A."/>
            <person name="Derks M.F."/>
            <person name="Anvar S.Y."/>
            <person name="Agamennone V."/>
            <person name="Suring W."/>
            <person name="Smit S."/>
            <person name="van Straalen N.M."/>
            <person name="Roelofs D."/>
        </authorList>
    </citation>
    <scope>NUCLEOTIDE SEQUENCE [LARGE SCALE GENOMIC DNA]</scope>
    <source>
        <tissue evidence="10">Mixed pool</tissue>
    </source>
</reference>
<dbReference type="OMA" id="ADWQMAF"/>
<comment type="similarity">
    <text evidence="6">Belongs to the argonaute family. Piwi subfamily.</text>
</comment>
<keyword evidence="4" id="KW-0694">RNA-binding</keyword>
<comment type="subcellular location">
    <subcellularLocation>
        <location evidence="1">Cytoplasm</location>
    </subcellularLocation>
</comment>
<dbReference type="SMART" id="SM00950">
    <property type="entry name" value="Piwi"/>
    <property type="match status" value="1"/>
</dbReference>
<feature type="compositionally biased region" description="Basic and acidic residues" evidence="7">
    <location>
        <begin position="66"/>
        <end position="77"/>
    </location>
</feature>
<feature type="compositionally biased region" description="Basic and acidic residues" evidence="7">
    <location>
        <begin position="18"/>
        <end position="36"/>
    </location>
</feature>
<evidence type="ECO:0000259" key="8">
    <source>
        <dbReference type="PROSITE" id="PS50821"/>
    </source>
</evidence>
<dbReference type="OrthoDB" id="445936at2759"/>
<keyword evidence="11" id="KW-1185">Reference proteome</keyword>
<name>A0A1D2NGK9_ORCCI</name>
<dbReference type="EMBL" id="LJIJ01000045">
    <property type="protein sequence ID" value="ODN04398.1"/>
    <property type="molecule type" value="Genomic_DNA"/>
</dbReference>
<evidence type="ECO:0000259" key="9">
    <source>
        <dbReference type="PROSITE" id="PS50822"/>
    </source>
</evidence>
<evidence type="ECO:0000256" key="1">
    <source>
        <dbReference type="ARBA" id="ARBA00004496"/>
    </source>
</evidence>
<proteinExistence type="inferred from homology"/>
<feature type="compositionally biased region" description="Gly residues" evidence="7">
    <location>
        <begin position="54"/>
        <end position="65"/>
    </location>
</feature>
<evidence type="ECO:0000256" key="2">
    <source>
        <dbReference type="ARBA" id="ARBA00022473"/>
    </source>
</evidence>
<dbReference type="InterPro" id="IPR036085">
    <property type="entry name" value="PAZ_dom_sf"/>
</dbReference>
<dbReference type="Pfam" id="PF02170">
    <property type="entry name" value="PAZ"/>
    <property type="match status" value="1"/>
</dbReference>
<dbReference type="InterPro" id="IPR036397">
    <property type="entry name" value="RNaseH_sf"/>
</dbReference>
<dbReference type="InterPro" id="IPR003165">
    <property type="entry name" value="Piwi"/>
</dbReference>
<evidence type="ECO:0000256" key="7">
    <source>
        <dbReference type="SAM" id="MobiDB-lite"/>
    </source>
</evidence>
<keyword evidence="3" id="KW-0963">Cytoplasm</keyword>
<keyword evidence="2" id="KW-0217">Developmental protein</keyword>
<evidence type="ECO:0000256" key="3">
    <source>
        <dbReference type="ARBA" id="ARBA00022490"/>
    </source>
</evidence>
<evidence type="ECO:0000256" key="4">
    <source>
        <dbReference type="ARBA" id="ARBA00022884"/>
    </source>
</evidence>
<organism evidence="10 11">
    <name type="scientific">Orchesella cincta</name>
    <name type="common">Springtail</name>
    <name type="synonym">Podura cincta</name>
    <dbReference type="NCBI Taxonomy" id="48709"/>
    <lineage>
        <taxon>Eukaryota</taxon>
        <taxon>Metazoa</taxon>
        <taxon>Ecdysozoa</taxon>
        <taxon>Arthropoda</taxon>
        <taxon>Hexapoda</taxon>
        <taxon>Collembola</taxon>
        <taxon>Entomobryomorpha</taxon>
        <taxon>Entomobryoidea</taxon>
        <taxon>Orchesellidae</taxon>
        <taxon>Orchesellinae</taxon>
        <taxon>Orchesella</taxon>
    </lineage>
</organism>
<protein>
    <submittedName>
        <fullName evidence="10">Protein aubergine</fullName>
    </submittedName>
</protein>
<feature type="domain" description="Piwi" evidence="9">
    <location>
        <begin position="556"/>
        <end position="711"/>
    </location>
</feature>
<dbReference type="CDD" id="cd02845">
    <property type="entry name" value="PAZ_piwi_like"/>
    <property type="match status" value="1"/>
</dbReference>
<dbReference type="Gene3D" id="2.170.260.10">
    <property type="entry name" value="paz domain"/>
    <property type="match status" value="1"/>
</dbReference>
<dbReference type="InterPro" id="IPR012337">
    <property type="entry name" value="RNaseH-like_sf"/>
</dbReference>
<dbReference type="PANTHER" id="PTHR22891">
    <property type="entry name" value="EUKARYOTIC TRANSLATION INITIATION FACTOR 2C"/>
    <property type="match status" value="1"/>
</dbReference>
<dbReference type="STRING" id="48709.A0A1D2NGK9"/>
<dbReference type="SUPFAM" id="SSF53098">
    <property type="entry name" value="Ribonuclease H-like"/>
    <property type="match status" value="1"/>
</dbReference>
<evidence type="ECO:0000256" key="6">
    <source>
        <dbReference type="ARBA" id="ARBA00038291"/>
    </source>
</evidence>
<dbReference type="AlphaFoldDB" id="A0A1D2NGK9"/>
<evidence type="ECO:0000256" key="5">
    <source>
        <dbReference type="ARBA" id="ARBA00023158"/>
    </source>
</evidence>
<sequence length="711" mass="80931">MSSDEAKRHRRASNNGGGRDEAGPSDRGAGRGERDGPGAPPPGFGRGAGDRGGRGGGRGRGGGGRGEGRGARRNRFEEDFDMVVSRPSTDGQVMSTGKFQTYTSNGQFLRGGPPPDWCIYHYRVDFKPDETDTRIKKRLFRPHALNLGANIFDGSSLYTTQRISPDPMQLYSAQENTEEKIELTVRLVGELGPTDIMYLQLFNILVRKCLEGMKLEEMGRHFYDRHKAIRIEAHKLELWPGYITTMRNHEHSILLGVEITHKVLRLDSCLEVMNNIRRRCNDESRIKNEIVGSIVMTIYNRKTYRVDDIEWSTTPTSTFDMKGKPTSFIDYFKTRYNLTIRDHQQPLLVSRPKKRDLHRGQTGPILLIPELCQMTGLTDEMRANNQLMKALATHLHTDPSARVTKLNEFMHRLKTVPAIVDELRRWGLKFRDRLTELDGHVIPNENILFGEGKFEVPNDRYDWNRAFRDKPMYSSIPLRQWVVICPGSAAWCVDKMVNSMQRVSRPLNFAIANPANLHRIGSDRPNDYAKAIDDVMNQYKKNLQMLFVILPRQKLMIVGFDVYHCGKRKGSSCGAMVATTASSQAKYFSTVSYHASRDDLSEKVGADFTKCLHAYQKVNDELPDRIIMYRDGVGEGQLKYVYETELRNIRDAIKGVYKSAGREDTPPKFTFIVVTKRLNTRIFGLQQGNRPVNPPPGTVVDDVITYPERYT</sequence>
<dbReference type="SUPFAM" id="SSF101690">
    <property type="entry name" value="PAZ domain"/>
    <property type="match status" value="1"/>
</dbReference>
<gene>
    <name evidence="10" type="ORF">Ocin01_02299</name>
</gene>